<dbReference type="Proteomes" id="UP000028838">
    <property type="component" value="Unassembled WGS sequence"/>
</dbReference>
<dbReference type="EMBL" id="AEYH02000206">
    <property type="protein sequence ID" value="KFG55705.1"/>
    <property type="molecule type" value="Genomic_DNA"/>
</dbReference>
<keyword evidence="1" id="KW-0472">Membrane</keyword>
<organism evidence="2 3">
    <name type="scientific">Toxoplasma gondii FOU</name>
    <dbReference type="NCBI Taxonomy" id="943167"/>
    <lineage>
        <taxon>Eukaryota</taxon>
        <taxon>Sar</taxon>
        <taxon>Alveolata</taxon>
        <taxon>Apicomplexa</taxon>
        <taxon>Conoidasida</taxon>
        <taxon>Coccidia</taxon>
        <taxon>Eucoccidiorida</taxon>
        <taxon>Eimeriorina</taxon>
        <taxon>Sarcocystidae</taxon>
        <taxon>Toxoplasma</taxon>
    </lineage>
</organism>
<dbReference type="VEuPathDB" id="ToxoDB:TGFOU_359290"/>
<dbReference type="AlphaFoldDB" id="A0A086LGD7"/>
<gene>
    <name evidence="2" type="ORF">TGFOU_359290</name>
</gene>
<reference evidence="2 3" key="1">
    <citation type="submission" date="2014-07" db="EMBL/GenBank/DDBJ databases">
        <authorList>
            <person name="Sibley D."/>
            <person name="Venepally P."/>
            <person name="Karamycheva S."/>
            <person name="Hadjithomas M."/>
            <person name="Khan A."/>
            <person name="Brunk B."/>
            <person name="Roos D."/>
            <person name="Caler E."/>
            <person name="Lorenzi H."/>
        </authorList>
    </citation>
    <scope>NUCLEOTIDE SEQUENCE [LARGE SCALE GENOMIC DNA]</scope>
    <source>
        <strain evidence="2 3">FOU</strain>
    </source>
</reference>
<evidence type="ECO:0000256" key="1">
    <source>
        <dbReference type="SAM" id="Phobius"/>
    </source>
</evidence>
<feature type="transmembrane region" description="Helical" evidence="1">
    <location>
        <begin position="21"/>
        <end position="43"/>
    </location>
</feature>
<keyword evidence="1" id="KW-1133">Transmembrane helix</keyword>
<proteinExistence type="predicted"/>
<accession>A0A086LGD7</accession>
<comment type="caution">
    <text evidence="2">The sequence shown here is derived from an EMBL/GenBank/DDBJ whole genome shotgun (WGS) entry which is preliminary data.</text>
</comment>
<sequence length="249" mass="28396">MSVSRQSPRWRRREAVHPFFFFLRFVSSSPAALSLCLAALHFLRLPRAHVPLPRARDARCVEFCVSPEKSRCLPTSFLVNWTCRSRARCPRGLLNKVHRKKERLSIVSGSRSRVESFRVTEETSSSSQKVYSPVERTSSLLTLSSSEERSENDLHSELHRHTESLLRCPLHSSTLRGSKRKRDIPSGCQASPLHTQIRSFFTALEQENPYASRPLEPRTRDLFRVPVASAIVKKTNLLPVTAETSTFLL</sequence>
<keyword evidence="1 2" id="KW-0812">Transmembrane</keyword>
<protein>
    <submittedName>
        <fullName evidence="2">Putative transmembrane protein</fullName>
    </submittedName>
</protein>
<name>A0A086LGD7_TOXGO</name>
<evidence type="ECO:0000313" key="3">
    <source>
        <dbReference type="Proteomes" id="UP000028838"/>
    </source>
</evidence>
<evidence type="ECO:0000313" key="2">
    <source>
        <dbReference type="EMBL" id="KFG55705.1"/>
    </source>
</evidence>